<reference evidence="1" key="1">
    <citation type="submission" date="2019-03" db="EMBL/GenBank/DDBJ databases">
        <title>Afifella sp. nov., isolated from activated sludge.</title>
        <authorList>
            <person name="Li Q."/>
            <person name="Liu Y."/>
        </authorList>
    </citation>
    <scope>NUCLEOTIDE SEQUENCE</scope>
    <source>
        <strain evidence="1">L72</strain>
    </source>
</reference>
<proteinExistence type="predicted"/>
<name>A0A964T1N6_9HYPH</name>
<organism evidence="1 2">
    <name type="scientific">Propylenella binzhouense</name>
    <dbReference type="NCBI Taxonomy" id="2555902"/>
    <lineage>
        <taxon>Bacteria</taxon>
        <taxon>Pseudomonadati</taxon>
        <taxon>Pseudomonadota</taxon>
        <taxon>Alphaproteobacteria</taxon>
        <taxon>Hyphomicrobiales</taxon>
        <taxon>Propylenellaceae</taxon>
        <taxon>Propylenella</taxon>
    </lineage>
</organism>
<dbReference type="AlphaFoldDB" id="A0A964T1N6"/>
<keyword evidence="2" id="KW-1185">Reference proteome</keyword>
<evidence type="ECO:0000313" key="2">
    <source>
        <dbReference type="Proteomes" id="UP000773614"/>
    </source>
</evidence>
<protein>
    <submittedName>
        <fullName evidence="1">Uncharacterized protein</fullName>
    </submittedName>
</protein>
<evidence type="ECO:0000313" key="1">
    <source>
        <dbReference type="EMBL" id="MYZ46352.1"/>
    </source>
</evidence>
<gene>
    <name evidence="1" type="ORF">E4O86_01265</name>
</gene>
<dbReference type="OrthoDB" id="8238856at2"/>
<dbReference type="Proteomes" id="UP000773614">
    <property type="component" value="Unassembled WGS sequence"/>
</dbReference>
<dbReference type="EMBL" id="SPKJ01000002">
    <property type="protein sequence ID" value="MYZ46352.1"/>
    <property type="molecule type" value="Genomic_DNA"/>
</dbReference>
<accession>A0A964T1N6</accession>
<sequence length="116" mass="13201">MSLPDRRPGHGANDEYAWIDPTAERLFEAAKDLLGRGEADRVSETAIRQLLTAAIRLYVARTDGEERTFRPLMGQYDDEVTATEIVSACSELLRALRLSPMELSIWFRQRPDDQGY</sequence>
<dbReference type="RefSeq" id="WP_161138691.1">
    <property type="nucleotide sequence ID" value="NZ_SPKJ01000002.1"/>
</dbReference>
<comment type="caution">
    <text evidence="1">The sequence shown here is derived from an EMBL/GenBank/DDBJ whole genome shotgun (WGS) entry which is preliminary data.</text>
</comment>